<comment type="caution">
    <text evidence="1">The sequence shown here is derived from an EMBL/GenBank/DDBJ whole genome shotgun (WGS) entry which is preliminary data.</text>
</comment>
<dbReference type="OMA" id="DDFMSTY"/>
<name>A0A834ZDX3_TETSI</name>
<organism evidence="1 2">
    <name type="scientific">Tetracentron sinense</name>
    <name type="common">Spur-leaf</name>
    <dbReference type="NCBI Taxonomy" id="13715"/>
    <lineage>
        <taxon>Eukaryota</taxon>
        <taxon>Viridiplantae</taxon>
        <taxon>Streptophyta</taxon>
        <taxon>Embryophyta</taxon>
        <taxon>Tracheophyta</taxon>
        <taxon>Spermatophyta</taxon>
        <taxon>Magnoliopsida</taxon>
        <taxon>Trochodendrales</taxon>
        <taxon>Trochodendraceae</taxon>
        <taxon>Tetracentron</taxon>
    </lineage>
</organism>
<dbReference type="PANTHER" id="PTHR36388:SF1">
    <property type="entry name" value="OS02G0469000 PROTEIN"/>
    <property type="match status" value="1"/>
</dbReference>
<proteinExistence type="predicted"/>
<dbReference type="Proteomes" id="UP000655225">
    <property type="component" value="Unassembled WGS sequence"/>
</dbReference>
<evidence type="ECO:0000313" key="1">
    <source>
        <dbReference type="EMBL" id="KAF8405320.1"/>
    </source>
</evidence>
<sequence>MAVEGDVWQGFVSSIVLNSKESNQNGDMLSPEDAAWVDSCLVKDPELSPELSEGSWNSLKDALLDIISLQAGSHFDSLAAERDGVPRGNDIGLPTSEEARSAQYMDITADDLFPDITADDLFPVSEEPEIAKFPVQQTDDGLLPISEKEHTENFQSYLRKGFLLNPLDLKENDESDVGVDLGFTNEMESSPEDIFRVWDLDTPPVVEDELVHELKKAIEESSFRGVTSNHDDSCAQADWNEETLDELIGGISDLSLHRSSG</sequence>
<protein>
    <submittedName>
        <fullName evidence="1">Uncharacterized protein</fullName>
    </submittedName>
</protein>
<dbReference type="EMBL" id="JABCRI010000006">
    <property type="protein sequence ID" value="KAF8405320.1"/>
    <property type="molecule type" value="Genomic_DNA"/>
</dbReference>
<dbReference type="PANTHER" id="PTHR36388">
    <property type="entry name" value="OS02G0469000 PROTEIN"/>
    <property type="match status" value="1"/>
</dbReference>
<keyword evidence="2" id="KW-1185">Reference proteome</keyword>
<reference evidence="1 2" key="1">
    <citation type="submission" date="2020-04" db="EMBL/GenBank/DDBJ databases">
        <title>Plant Genome Project.</title>
        <authorList>
            <person name="Zhang R.-G."/>
        </authorList>
    </citation>
    <scope>NUCLEOTIDE SEQUENCE [LARGE SCALE GENOMIC DNA]</scope>
    <source>
        <strain evidence="1">YNK0</strain>
        <tissue evidence="1">Leaf</tissue>
    </source>
</reference>
<gene>
    <name evidence="1" type="ORF">HHK36_010224</name>
</gene>
<dbReference type="OrthoDB" id="1894296at2759"/>
<accession>A0A834ZDX3</accession>
<dbReference type="AlphaFoldDB" id="A0A834ZDX3"/>
<evidence type="ECO:0000313" key="2">
    <source>
        <dbReference type="Proteomes" id="UP000655225"/>
    </source>
</evidence>